<sequence>MAQKGCAWRKIVTARLRSGTMAYAVAQMRDLYKKNRVCYVLVRIFGKETDLRLLIFDFQLVFVVILALEDGIDAIFIFFT</sequence>
<dbReference type="AlphaFoldDB" id="A0A2K3M4B8"/>
<protein>
    <submittedName>
        <fullName evidence="2">Uncharacterized protein</fullName>
    </submittedName>
</protein>
<feature type="transmembrane region" description="Helical" evidence="1">
    <location>
        <begin position="53"/>
        <end position="79"/>
    </location>
</feature>
<keyword evidence="1" id="KW-0812">Transmembrane</keyword>
<organism evidence="2 3">
    <name type="scientific">Trifolium pratense</name>
    <name type="common">Red clover</name>
    <dbReference type="NCBI Taxonomy" id="57577"/>
    <lineage>
        <taxon>Eukaryota</taxon>
        <taxon>Viridiplantae</taxon>
        <taxon>Streptophyta</taxon>
        <taxon>Embryophyta</taxon>
        <taxon>Tracheophyta</taxon>
        <taxon>Spermatophyta</taxon>
        <taxon>Magnoliopsida</taxon>
        <taxon>eudicotyledons</taxon>
        <taxon>Gunneridae</taxon>
        <taxon>Pentapetalae</taxon>
        <taxon>rosids</taxon>
        <taxon>fabids</taxon>
        <taxon>Fabales</taxon>
        <taxon>Fabaceae</taxon>
        <taxon>Papilionoideae</taxon>
        <taxon>50 kb inversion clade</taxon>
        <taxon>NPAAA clade</taxon>
        <taxon>Hologalegina</taxon>
        <taxon>IRL clade</taxon>
        <taxon>Trifolieae</taxon>
        <taxon>Trifolium</taxon>
    </lineage>
</organism>
<gene>
    <name evidence="2" type="ORF">L195_g041698</name>
</gene>
<reference evidence="2 3" key="1">
    <citation type="journal article" date="2014" name="Am. J. Bot.">
        <title>Genome assembly and annotation for red clover (Trifolium pratense; Fabaceae).</title>
        <authorList>
            <person name="Istvanek J."/>
            <person name="Jaros M."/>
            <person name="Krenek A."/>
            <person name="Repkova J."/>
        </authorList>
    </citation>
    <scope>NUCLEOTIDE SEQUENCE [LARGE SCALE GENOMIC DNA]</scope>
    <source>
        <strain evidence="3">cv. Tatra</strain>
        <tissue evidence="2">Young leaves</tissue>
    </source>
</reference>
<proteinExistence type="predicted"/>
<keyword evidence="1" id="KW-1133">Transmembrane helix</keyword>
<comment type="caution">
    <text evidence="2">The sequence shown here is derived from an EMBL/GenBank/DDBJ whole genome shotgun (WGS) entry which is preliminary data.</text>
</comment>
<evidence type="ECO:0000313" key="3">
    <source>
        <dbReference type="Proteomes" id="UP000236291"/>
    </source>
</evidence>
<evidence type="ECO:0000313" key="2">
    <source>
        <dbReference type="EMBL" id="PNX85628.1"/>
    </source>
</evidence>
<reference evidence="2 3" key="2">
    <citation type="journal article" date="2017" name="Front. Plant Sci.">
        <title>Gene Classification and Mining of Molecular Markers Useful in Red Clover (Trifolium pratense) Breeding.</title>
        <authorList>
            <person name="Istvanek J."/>
            <person name="Dluhosova J."/>
            <person name="Dluhos P."/>
            <person name="Patkova L."/>
            <person name="Nedelnik J."/>
            <person name="Repkova J."/>
        </authorList>
    </citation>
    <scope>NUCLEOTIDE SEQUENCE [LARGE SCALE GENOMIC DNA]</scope>
    <source>
        <strain evidence="3">cv. Tatra</strain>
        <tissue evidence="2">Young leaves</tissue>
    </source>
</reference>
<accession>A0A2K3M4B8</accession>
<dbReference type="Proteomes" id="UP000236291">
    <property type="component" value="Unassembled WGS sequence"/>
</dbReference>
<dbReference type="EMBL" id="ASHM01049232">
    <property type="protein sequence ID" value="PNX85628.1"/>
    <property type="molecule type" value="Genomic_DNA"/>
</dbReference>
<name>A0A2K3M4B8_TRIPR</name>
<evidence type="ECO:0000256" key="1">
    <source>
        <dbReference type="SAM" id="Phobius"/>
    </source>
</evidence>
<keyword evidence="1" id="KW-0472">Membrane</keyword>